<gene>
    <name evidence="4" type="primary">LOC106820176</name>
</gene>
<evidence type="ECO:0000256" key="1">
    <source>
        <dbReference type="ARBA" id="ARBA00023172"/>
    </source>
</evidence>
<dbReference type="InterPro" id="IPR002104">
    <property type="entry name" value="Integrase_catalytic"/>
</dbReference>
<accession>A0ABM1F6Y4</accession>
<reference evidence="4" key="1">
    <citation type="submission" date="2025-08" db="UniProtKB">
        <authorList>
            <consortium name="RefSeq"/>
        </authorList>
    </citation>
    <scope>IDENTIFICATION</scope>
</reference>
<dbReference type="InterPro" id="IPR011010">
    <property type="entry name" value="DNA_brk_join_enz"/>
</dbReference>
<evidence type="ECO:0000259" key="2">
    <source>
        <dbReference type="PROSITE" id="PS51898"/>
    </source>
</evidence>
<dbReference type="PANTHER" id="PTHR30349">
    <property type="entry name" value="PHAGE INTEGRASE-RELATED"/>
    <property type="match status" value="1"/>
</dbReference>
<evidence type="ECO:0000313" key="3">
    <source>
        <dbReference type="Proteomes" id="UP000695022"/>
    </source>
</evidence>
<dbReference type="Gene3D" id="1.10.443.10">
    <property type="entry name" value="Intergrase catalytic core"/>
    <property type="match status" value="1"/>
</dbReference>
<dbReference type="PANTHER" id="PTHR30349:SF90">
    <property type="entry name" value="TYROSINE RECOMBINASE XERD"/>
    <property type="match status" value="1"/>
</dbReference>
<feature type="domain" description="Tyr recombinase" evidence="2">
    <location>
        <begin position="37"/>
        <end position="131"/>
    </location>
</feature>
<evidence type="ECO:0000313" key="4">
    <source>
        <dbReference type="RefSeq" id="XP_014680205.1"/>
    </source>
</evidence>
<keyword evidence="1" id="KW-0233">DNA recombination</keyword>
<dbReference type="RefSeq" id="XP_014680205.1">
    <property type="nucleotide sequence ID" value="XM_014824719.1"/>
</dbReference>
<dbReference type="Proteomes" id="UP000695022">
    <property type="component" value="Unplaced"/>
</dbReference>
<name>A0ABM1F6Y4_PRICU</name>
<feature type="non-terminal residue" evidence="4">
    <location>
        <position position="131"/>
    </location>
</feature>
<keyword evidence="3" id="KW-1185">Reference proteome</keyword>
<proteinExistence type="predicted"/>
<sequence>MDLAEQAQYIADPVAVIIAVGEKEPTALIESPTLGRPLPETLSERQVDNLLEAPDVIDPLGLRDRAMLELLYATGLRVSELVTLEISQVNLQQGVLRVMGKGNKERLVPMGDEAADWILRYQAESRPLLIQ</sequence>
<dbReference type="SUPFAM" id="SSF56349">
    <property type="entry name" value="DNA breaking-rejoining enzymes"/>
    <property type="match status" value="1"/>
</dbReference>
<dbReference type="Pfam" id="PF00589">
    <property type="entry name" value="Phage_integrase"/>
    <property type="match status" value="1"/>
</dbReference>
<dbReference type="InterPro" id="IPR050090">
    <property type="entry name" value="Tyrosine_recombinase_XerCD"/>
</dbReference>
<dbReference type="PROSITE" id="PS51898">
    <property type="entry name" value="TYR_RECOMBINASE"/>
    <property type="match status" value="1"/>
</dbReference>
<organism evidence="3 4">
    <name type="scientific">Priapulus caudatus</name>
    <name type="common">Priapulid worm</name>
    <dbReference type="NCBI Taxonomy" id="37621"/>
    <lineage>
        <taxon>Eukaryota</taxon>
        <taxon>Metazoa</taxon>
        <taxon>Ecdysozoa</taxon>
        <taxon>Scalidophora</taxon>
        <taxon>Priapulida</taxon>
        <taxon>Priapulimorpha</taxon>
        <taxon>Priapulimorphida</taxon>
        <taxon>Priapulidae</taxon>
        <taxon>Priapulus</taxon>
    </lineage>
</organism>
<dbReference type="GeneID" id="106820176"/>
<protein>
    <submittedName>
        <fullName evidence="4">Tyrosine recombinase XerD-like</fullName>
    </submittedName>
</protein>
<dbReference type="InterPro" id="IPR013762">
    <property type="entry name" value="Integrase-like_cat_sf"/>
</dbReference>